<keyword evidence="2 4" id="KW-0547">Nucleotide-binding</keyword>
<dbReference type="PIRSF" id="PIRSF006806">
    <property type="entry name" value="FTHF_cligase"/>
    <property type="match status" value="1"/>
</dbReference>
<dbReference type="NCBIfam" id="TIGR02727">
    <property type="entry name" value="MTHFS_bact"/>
    <property type="match status" value="1"/>
</dbReference>
<sequence length="193" mass="22151">MNLFSKEEARNRLKAHLPNLPQREEFEFNIIKKLFPLLSGKKKIISYVPDLNLEVDVLPVTESCPLPRSVSFIEFRHSALWYFPKVQNNDLVFIRPMEWEKGRFGLWEPKGTEEVTVEEADLILVPSLGFDKDGFRLGRGGGYYDRVLSGKEVLGKTIGFTFSKFFPVPFLPETHDCKLGKIITESGVHSFLD</sequence>
<evidence type="ECO:0000256" key="3">
    <source>
        <dbReference type="ARBA" id="ARBA00022840"/>
    </source>
</evidence>
<comment type="cofactor">
    <cofactor evidence="4">
        <name>Mg(2+)</name>
        <dbReference type="ChEBI" id="CHEBI:18420"/>
    </cofactor>
</comment>
<dbReference type="EC" id="6.3.3.2" evidence="4"/>
<evidence type="ECO:0000256" key="2">
    <source>
        <dbReference type="ARBA" id="ARBA00022741"/>
    </source>
</evidence>
<gene>
    <name evidence="5" type="ORF">LPTSP3_g24790</name>
</gene>
<protein>
    <recommendedName>
        <fullName evidence="4">5-formyltetrahydrofolate cyclo-ligase</fullName>
        <ecNumber evidence="4">6.3.3.2</ecNumber>
    </recommendedName>
</protein>
<dbReference type="EMBL" id="AP025028">
    <property type="protein sequence ID" value="BDA79549.1"/>
    <property type="molecule type" value="Genomic_DNA"/>
</dbReference>
<dbReference type="RefSeq" id="WP_109019057.1">
    <property type="nucleotide sequence ID" value="NZ_AP025028.1"/>
</dbReference>
<evidence type="ECO:0000313" key="5">
    <source>
        <dbReference type="EMBL" id="BDA79549.1"/>
    </source>
</evidence>
<name>A0ABM7US43_9LEPT</name>
<accession>A0ABM7US43</accession>
<reference evidence="5 6" key="1">
    <citation type="submission" date="2021-08" db="EMBL/GenBank/DDBJ databases">
        <title>Complete genome sequence of Leptospira kobayashii strain E30.</title>
        <authorList>
            <person name="Nakao R."/>
            <person name="Nakamura S."/>
            <person name="Masuzawa T."/>
            <person name="Koizumi N."/>
        </authorList>
    </citation>
    <scope>NUCLEOTIDE SEQUENCE [LARGE SCALE GENOMIC DNA]</scope>
    <source>
        <strain evidence="5 6">E30</strain>
    </source>
</reference>
<keyword evidence="6" id="KW-1185">Reference proteome</keyword>
<keyword evidence="3 4" id="KW-0067">ATP-binding</keyword>
<dbReference type="Pfam" id="PF01812">
    <property type="entry name" value="5-FTHF_cyc-lig"/>
    <property type="match status" value="1"/>
</dbReference>
<dbReference type="Gene3D" id="3.40.50.10420">
    <property type="entry name" value="NagB/RpiA/CoA transferase-like"/>
    <property type="match status" value="1"/>
</dbReference>
<dbReference type="Proteomes" id="UP000245263">
    <property type="component" value="Chromosome 1"/>
</dbReference>
<keyword evidence="4" id="KW-0479">Metal-binding</keyword>
<evidence type="ECO:0000256" key="4">
    <source>
        <dbReference type="RuleBase" id="RU361279"/>
    </source>
</evidence>
<dbReference type="InterPro" id="IPR002698">
    <property type="entry name" value="FTHF_cligase"/>
</dbReference>
<dbReference type="SUPFAM" id="SSF100950">
    <property type="entry name" value="NagB/RpiA/CoA transferase-like"/>
    <property type="match status" value="1"/>
</dbReference>
<evidence type="ECO:0000256" key="1">
    <source>
        <dbReference type="ARBA" id="ARBA00010638"/>
    </source>
</evidence>
<keyword evidence="4" id="KW-0460">Magnesium</keyword>
<comment type="similarity">
    <text evidence="1 4">Belongs to the 5-formyltetrahydrofolate cyclo-ligase family.</text>
</comment>
<comment type="catalytic activity">
    <reaction evidence="4">
        <text>(6S)-5-formyl-5,6,7,8-tetrahydrofolate + ATP = (6R)-5,10-methenyltetrahydrofolate + ADP + phosphate</text>
        <dbReference type="Rhea" id="RHEA:10488"/>
        <dbReference type="ChEBI" id="CHEBI:30616"/>
        <dbReference type="ChEBI" id="CHEBI:43474"/>
        <dbReference type="ChEBI" id="CHEBI:57455"/>
        <dbReference type="ChEBI" id="CHEBI:57457"/>
        <dbReference type="ChEBI" id="CHEBI:456216"/>
        <dbReference type="EC" id="6.3.3.2"/>
    </reaction>
</comment>
<dbReference type="PANTHER" id="PTHR23407:SF1">
    <property type="entry name" value="5-FORMYLTETRAHYDROFOLATE CYCLO-LIGASE"/>
    <property type="match status" value="1"/>
</dbReference>
<dbReference type="InterPro" id="IPR037171">
    <property type="entry name" value="NagB/RpiA_transferase-like"/>
</dbReference>
<organism evidence="5 6">
    <name type="scientific">Leptospira kobayashii</name>
    <dbReference type="NCBI Taxonomy" id="1917830"/>
    <lineage>
        <taxon>Bacteria</taxon>
        <taxon>Pseudomonadati</taxon>
        <taxon>Spirochaetota</taxon>
        <taxon>Spirochaetia</taxon>
        <taxon>Leptospirales</taxon>
        <taxon>Leptospiraceae</taxon>
        <taxon>Leptospira</taxon>
    </lineage>
</organism>
<proteinExistence type="inferred from homology"/>
<dbReference type="InterPro" id="IPR024185">
    <property type="entry name" value="FTHF_cligase-like_sf"/>
</dbReference>
<evidence type="ECO:0000313" key="6">
    <source>
        <dbReference type="Proteomes" id="UP000245263"/>
    </source>
</evidence>
<dbReference type="PANTHER" id="PTHR23407">
    <property type="entry name" value="ATPASE INHIBITOR/5-FORMYLTETRAHYDROFOLATE CYCLO-LIGASE"/>
    <property type="match status" value="1"/>
</dbReference>